<keyword evidence="14" id="KW-0597">Phosphoprotein</keyword>
<dbReference type="NCBIfam" id="NF003013">
    <property type="entry name" value="PRK03846.1"/>
    <property type="match status" value="1"/>
</dbReference>
<gene>
    <name evidence="14 17" type="primary">cysC</name>
    <name evidence="17" type="ORF">ACFORO_44685</name>
</gene>
<dbReference type="RefSeq" id="WP_377872548.1">
    <property type="nucleotide sequence ID" value="NZ_JBHMAY010000038.1"/>
</dbReference>
<evidence type="ECO:0000256" key="8">
    <source>
        <dbReference type="ARBA" id="ARBA00022741"/>
    </source>
</evidence>
<keyword evidence="7 14" id="KW-0808">Transferase</keyword>
<dbReference type="GO" id="GO:0004020">
    <property type="term" value="F:adenylylsulfate kinase activity"/>
    <property type="evidence" value="ECO:0007669"/>
    <property type="project" value="UniProtKB-EC"/>
</dbReference>
<keyword evidence="9 14" id="KW-0418">Kinase</keyword>
<evidence type="ECO:0000313" key="17">
    <source>
        <dbReference type="EMBL" id="MFC3517322.1"/>
    </source>
</evidence>
<dbReference type="InterPro" id="IPR002891">
    <property type="entry name" value="APS"/>
</dbReference>
<comment type="similarity">
    <text evidence="4 14 15">Belongs to the APS kinase family.</text>
</comment>
<name>A0ABV7QZI4_9PSEU</name>
<evidence type="ECO:0000256" key="12">
    <source>
        <dbReference type="ARBA" id="ARBA00031393"/>
    </source>
</evidence>
<dbReference type="NCBIfam" id="TIGR00455">
    <property type="entry name" value="apsK"/>
    <property type="match status" value="1"/>
</dbReference>
<keyword evidence="10 14" id="KW-0067">ATP-binding</keyword>
<accession>A0ABV7QZI4</accession>
<comment type="function">
    <text evidence="2 14 15">Catalyzes the synthesis of activated sulfate.</text>
</comment>
<proteinExistence type="inferred from homology"/>
<evidence type="ECO:0000256" key="14">
    <source>
        <dbReference type="HAMAP-Rule" id="MF_00065"/>
    </source>
</evidence>
<evidence type="ECO:0000256" key="5">
    <source>
        <dbReference type="ARBA" id="ARBA00012121"/>
    </source>
</evidence>
<dbReference type="Gene3D" id="3.40.50.300">
    <property type="entry name" value="P-loop containing nucleotide triphosphate hydrolases"/>
    <property type="match status" value="1"/>
</dbReference>
<feature type="active site" description="Phosphoserine intermediate" evidence="14">
    <location>
        <position position="106"/>
    </location>
</feature>
<reference evidence="18" key="1">
    <citation type="journal article" date="2019" name="Int. J. Syst. Evol. Microbiol.">
        <title>The Global Catalogue of Microorganisms (GCM) 10K type strain sequencing project: providing services to taxonomists for standard genome sequencing and annotation.</title>
        <authorList>
            <consortium name="The Broad Institute Genomics Platform"/>
            <consortium name="The Broad Institute Genome Sequencing Center for Infectious Disease"/>
            <person name="Wu L."/>
            <person name="Ma J."/>
        </authorList>
    </citation>
    <scope>NUCLEOTIDE SEQUENCE [LARGE SCALE GENOMIC DNA]</scope>
    <source>
        <strain evidence="18">CGMCC 4.7682</strain>
    </source>
</reference>
<evidence type="ECO:0000313" key="18">
    <source>
        <dbReference type="Proteomes" id="UP001595764"/>
    </source>
</evidence>
<dbReference type="InterPro" id="IPR059117">
    <property type="entry name" value="APS_kinase_dom"/>
</dbReference>
<dbReference type="EMBL" id="JBHRWI010000076">
    <property type="protein sequence ID" value="MFC3517322.1"/>
    <property type="molecule type" value="Genomic_DNA"/>
</dbReference>
<keyword evidence="8 14" id="KW-0547">Nucleotide-binding</keyword>
<dbReference type="PANTHER" id="PTHR11055">
    <property type="entry name" value="BIFUNCTIONAL 3'-PHOSPHOADENOSINE 5'-PHOSPHOSULFATE SYNTHASE"/>
    <property type="match status" value="1"/>
</dbReference>
<evidence type="ECO:0000256" key="2">
    <source>
        <dbReference type="ARBA" id="ARBA00002632"/>
    </source>
</evidence>
<evidence type="ECO:0000256" key="13">
    <source>
        <dbReference type="ARBA" id="ARBA00031464"/>
    </source>
</evidence>
<sequence length="199" mass="21424">MTENIHRQATVVGKAARTRLNGHEPLVIWLTGLSGAGKSTIANLLEERLHEWGMHTYLLDGDNVRAGLNGDLGFGDADRRENVRRVAHAATLMVDAGLVVVVSLISPFAADRELARGLVGDGEFCEVFVDAPLPVAEARDPKGLYRKARRGELKNFTGIDSPYERPRNPDVHVDTSVLSAGEAADAILAWLPVTAGKPG</sequence>
<dbReference type="Proteomes" id="UP001595764">
    <property type="component" value="Unassembled WGS sequence"/>
</dbReference>
<evidence type="ECO:0000256" key="6">
    <source>
        <dbReference type="ARBA" id="ARBA00018163"/>
    </source>
</evidence>
<evidence type="ECO:0000256" key="7">
    <source>
        <dbReference type="ARBA" id="ARBA00022679"/>
    </source>
</evidence>
<evidence type="ECO:0000256" key="11">
    <source>
        <dbReference type="ARBA" id="ARBA00029724"/>
    </source>
</evidence>
<dbReference type="Pfam" id="PF01583">
    <property type="entry name" value="APS_kinase"/>
    <property type="match status" value="1"/>
</dbReference>
<evidence type="ECO:0000256" key="10">
    <source>
        <dbReference type="ARBA" id="ARBA00022840"/>
    </source>
</evidence>
<dbReference type="EC" id="2.7.1.25" evidence="5 14"/>
<dbReference type="CDD" id="cd02027">
    <property type="entry name" value="APSK"/>
    <property type="match status" value="1"/>
</dbReference>
<dbReference type="HAMAP" id="MF_00065">
    <property type="entry name" value="Adenylyl_sulf_kinase"/>
    <property type="match status" value="1"/>
</dbReference>
<dbReference type="SUPFAM" id="SSF52540">
    <property type="entry name" value="P-loop containing nucleoside triphosphate hydrolases"/>
    <property type="match status" value="1"/>
</dbReference>
<evidence type="ECO:0000259" key="16">
    <source>
        <dbReference type="Pfam" id="PF01583"/>
    </source>
</evidence>
<evidence type="ECO:0000256" key="9">
    <source>
        <dbReference type="ARBA" id="ARBA00022777"/>
    </source>
</evidence>
<comment type="caution">
    <text evidence="17">The sequence shown here is derived from an EMBL/GenBank/DDBJ whole genome shotgun (WGS) entry which is preliminary data.</text>
</comment>
<evidence type="ECO:0000256" key="1">
    <source>
        <dbReference type="ARBA" id="ARBA00001823"/>
    </source>
</evidence>
<evidence type="ECO:0000256" key="15">
    <source>
        <dbReference type="RuleBase" id="RU004347"/>
    </source>
</evidence>
<feature type="binding site" evidence="14">
    <location>
        <begin position="32"/>
        <end position="39"/>
    </location>
    <ligand>
        <name>ATP</name>
        <dbReference type="ChEBI" id="CHEBI:30616"/>
    </ligand>
</feature>
<evidence type="ECO:0000256" key="4">
    <source>
        <dbReference type="ARBA" id="ARBA00007008"/>
    </source>
</evidence>
<organism evidence="17 18">
    <name type="scientific">Amycolatopsis halotolerans</name>
    <dbReference type="NCBI Taxonomy" id="330083"/>
    <lineage>
        <taxon>Bacteria</taxon>
        <taxon>Bacillati</taxon>
        <taxon>Actinomycetota</taxon>
        <taxon>Actinomycetes</taxon>
        <taxon>Pseudonocardiales</taxon>
        <taxon>Pseudonocardiaceae</taxon>
        <taxon>Amycolatopsis</taxon>
    </lineage>
</organism>
<keyword evidence="18" id="KW-1185">Reference proteome</keyword>
<comment type="pathway">
    <text evidence="3 14 15">Sulfur metabolism; hydrogen sulfide biosynthesis; sulfite from sulfate: step 2/3.</text>
</comment>
<evidence type="ECO:0000256" key="3">
    <source>
        <dbReference type="ARBA" id="ARBA00004806"/>
    </source>
</evidence>
<feature type="domain" description="APS kinase" evidence="16">
    <location>
        <begin position="25"/>
        <end position="174"/>
    </location>
</feature>
<protein>
    <recommendedName>
        <fullName evidence="6 14">Adenylyl-sulfate kinase</fullName>
        <ecNumber evidence="5 14">2.7.1.25</ecNumber>
    </recommendedName>
    <alternativeName>
        <fullName evidence="12 14">APS kinase</fullName>
    </alternativeName>
    <alternativeName>
        <fullName evidence="13 14">ATP adenosine-5'-phosphosulfate 3'-phosphotransferase</fullName>
    </alternativeName>
    <alternativeName>
        <fullName evidence="11 14">Adenosine-5'-phosphosulfate kinase</fullName>
    </alternativeName>
</protein>
<dbReference type="PANTHER" id="PTHR11055:SF63">
    <property type="entry name" value="ADENYLYL-SULFATE KINASE 1, CHLOROPLASTIC"/>
    <property type="match status" value="1"/>
</dbReference>
<comment type="catalytic activity">
    <reaction evidence="1 14 15">
        <text>adenosine 5'-phosphosulfate + ATP = 3'-phosphoadenylyl sulfate + ADP + H(+)</text>
        <dbReference type="Rhea" id="RHEA:24152"/>
        <dbReference type="ChEBI" id="CHEBI:15378"/>
        <dbReference type="ChEBI" id="CHEBI:30616"/>
        <dbReference type="ChEBI" id="CHEBI:58243"/>
        <dbReference type="ChEBI" id="CHEBI:58339"/>
        <dbReference type="ChEBI" id="CHEBI:456216"/>
        <dbReference type="EC" id="2.7.1.25"/>
    </reaction>
</comment>
<dbReference type="InterPro" id="IPR027417">
    <property type="entry name" value="P-loop_NTPase"/>
</dbReference>